<dbReference type="HAMAP" id="MF_00454">
    <property type="entry name" value="FluC"/>
    <property type="match status" value="1"/>
</dbReference>
<dbReference type="RefSeq" id="WP_035508877.1">
    <property type="nucleotide sequence ID" value="NZ_CCDH010000001.1"/>
</dbReference>
<comment type="catalytic activity">
    <reaction evidence="12">
        <text>fluoride(in) = fluoride(out)</text>
        <dbReference type="Rhea" id="RHEA:76159"/>
        <dbReference type="ChEBI" id="CHEBI:17051"/>
    </reaction>
    <physiologicalReaction direction="left-to-right" evidence="12">
        <dbReference type="Rhea" id="RHEA:76160"/>
    </physiologicalReaction>
</comment>
<dbReference type="PANTHER" id="PTHR28259:SF16">
    <property type="entry name" value="FLUORIDE-SPECIFIC ION CHANNEL FLUC 2"/>
    <property type="match status" value="1"/>
</dbReference>
<feature type="transmembrane region" description="Helical" evidence="14">
    <location>
        <begin position="34"/>
        <end position="55"/>
    </location>
</feature>
<accession>A0A024P6E7</accession>
<dbReference type="GO" id="GO:0140114">
    <property type="term" value="P:cellular detoxification of fluoride"/>
    <property type="evidence" value="ECO:0007669"/>
    <property type="project" value="UniProtKB-UniRule"/>
</dbReference>
<gene>
    <name evidence="14" type="primary">fluC</name>
    <name evidence="14" type="synonym">crcB</name>
    <name evidence="15" type="ORF">BN983_02463</name>
</gene>
<evidence type="ECO:0000256" key="6">
    <source>
        <dbReference type="ARBA" id="ARBA00022989"/>
    </source>
</evidence>
<reference evidence="15 16" key="2">
    <citation type="submission" date="2014-05" db="EMBL/GenBank/DDBJ databases">
        <title>Draft genome sequence of Halobacillus karajensis HK-03.</title>
        <authorList>
            <person name="Khelaifia S."/>
            <person name="Croce O."/>
            <person name="Lagier J.C."/>
            <person name="Raoult D."/>
        </authorList>
    </citation>
    <scope>NUCLEOTIDE SEQUENCE [LARGE SCALE GENOMIC DNA]</scope>
    <source>
        <strain evidence="15 16">HD-03</strain>
    </source>
</reference>
<dbReference type="GO" id="GO:0046872">
    <property type="term" value="F:metal ion binding"/>
    <property type="evidence" value="ECO:0007669"/>
    <property type="project" value="UniProtKB-KW"/>
</dbReference>
<keyword evidence="10 14" id="KW-0407">Ion channel</keyword>
<feature type="binding site" evidence="14">
    <location>
        <position position="74"/>
    </location>
    <ligand>
        <name>Na(+)</name>
        <dbReference type="ChEBI" id="CHEBI:29101"/>
        <note>structural</note>
    </ligand>
</feature>
<keyword evidence="5 14" id="KW-0479">Metal-binding</keyword>
<evidence type="ECO:0000256" key="1">
    <source>
        <dbReference type="ARBA" id="ARBA00004651"/>
    </source>
</evidence>
<evidence type="ECO:0000313" key="16">
    <source>
        <dbReference type="Proteomes" id="UP000028868"/>
    </source>
</evidence>
<name>A0A024P6E7_9BACI</name>
<feature type="binding site" evidence="14">
    <location>
        <position position="71"/>
    </location>
    <ligand>
        <name>Na(+)</name>
        <dbReference type="ChEBI" id="CHEBI:29101"/>
        <note>structural</note>
    </ligand>
</feature>
<reference evidence="16" key="1">
    <citation type="submission" date="2014-03" db="EMBL/GenBank/DDBJ databases">
        <authorList>
            <person name="Urmite Genomes U."/>
        </authorList>
    </citation>
    <scope>NUCLEOTIDE SEQUENCE [LARGE SCALE GENOMIC DNA]</scope>
    <source>
        <strain evidence="16">HD-03</strain>
    </source>
</reference>
<feature type="transmembrane region" description="Helical" evidence="14">
    <location>
        <begin position="6"/>
        <end position="22"/>
    </location>
</feature>
<dbReference type="EMBL" id="CCDI010000003">
    <property type="protein sequence ID" value="CDQ24191.1"/>
    <property type="molecule type" value="Genomic_DNA"/>
</dbReference>
<evidence type="ECO:0000256" key="5">
    <source>
        <dbReference type="ARBA" id="ARBA00022723"/>
    </source>
</evidence>
<keyword evidence="8 14" id="KW-0406">Ion transport</keyword>
<evidence type="ECO:0000256" key="9">
    <source>
        <dbReference type="ARBA" id="ARBA00023136"/>
    </source>
</evidence>
<keyword evidence="6 14" id="KW-1133">Transmembrane helix</keyword>
<evidence type="ECO:0000256" key="11">
    <source>
        <dbReference type="ARBA" id="ARBA00035120"/>
    </source>
</evidence>
<evidence type="ECO:0000256" key="8">
    <source>
        <dbReference type="ARBA" id="ARBA00023065"/>
    </source>
</evidence>
<dbReference type="AlphaFoldDB" id="A0A024P6E7"/>
<proteinExistence type="inferred from homology"/>
<comment type="caution">
    <text evidence="15">The sequence shown here is derived from an EMBL/GenBank/DDBJ whole genome shotgun (WGS) entry which is preliminary data.</text>
</comment>
<organism evidence="15 16">
    <name type="scientific">Halobacillus karajensis</name>
    <dbReference type="NCBI Taxonomy" id="195088"/>
    <lineage>
        <taxon>Bacteria</taxon>
        <taxon>Bacillati</taxon>
        <taxon>Bacillota</taxon>
        <taxon>Bacilli</taxon>
        <taxon>Bacillales</taxon>
        <taxon>Bacillaceae</taxon>
        <taxon>Halobacillus</taxon>
    </lineage>
</organism>
<comment type="subcellular location">
    <subcellularLocation>
        <location evidence="1 14">Cell membrane</location>
        <topology evidence="1 14">Multi-pass membrane protein</topology>
    </subcellularLocation>
</comment>
<keyword evidence="7 14" id="KW-0915">Sodium</keyword>
<dbReference type="GO" id="GO:0005886">
    <property type="term" value="C:plasma membrane"/>
    <property type="evidence" value="ECO:0007669"/>
    <property type="project" value="UniProtKB-SubCell"/>
</dbReference>
<sequence>MLIKLLLIGSGGFIGAVTRYTVSQWINKRTATPFPFATLFVNILGSFLLGLLSGLNLTNGWILFCGTGILGSFTTFSTFKLESVQLHFKQQWKTFILYTVISYGAGILLAFCGCLIGNWLIG</sequence>
<dbReference type="NCBIfam" id="TIGR00494">
    <property type="entry name" value="crcB"/>
    <property type="match status" value="1"/>
</dbReference>
<evidence type="ECO:0000256" key="13">
    <source>
        <dbReference type="ARBA" id="ARBA00049940"/>
    </source>
</evidence>
<keyword evidence="4 14" id="KW-0812">Transmembrane</keyword>
<evidence type="ECO:0000256" key="12">
    <source>
        <dbReference type="ARBA" id="ARBA00035585"/>
    </source>
</evidence>
<dbReference type="NCBIfam" id="NF010801">
    <property type="entry name" value="PRK14205.1"/>
    <property type="match status" value="1"/>
</dbReference>
<evidence type="ECO:0000256" key="3">
    <source>
        <dbReference type="ARBA" id="ARBA00022475"/>
    </source>
</evidence>
<dbReference type="PANTHER" id="PTHR28259">
    <property type="entry name" value="FLUORIDE EXPORT PROTEIN 1-RELATED"/>
    <property type="match status" value="1"/>
</dbReference>
<comment type="similarity">
    <text evidence="11 14">Belongs to the fluoride channel Fluc/FEX (TC 1.A.43) family.</text>
</comment>
<keyword evidence="16" id="KW-1185">Reference proteome</keyword>
<evidence type="ECO:0000256" key="2">
    <source>
        <dbReference type="ARBA" id="ARBA00022448"/>
    </source>
</evidence>
<dbReference type="InterPro" id="IPR003691">
    <property type="entry name" value="FluC"/>
</dbReference>
<comment type="function">
    <text evidence="13 14">Fluoride-specific ion channel. Important for reducing fluoride concentration in the cell, thus reducing its toxicity.</text>
</comment>
<evidence type="ECO:0000256" key="7">
    <source>
        <dbReference type="ARBA" id="ARBA00023053"/>
    </source>
</evidence>
<comment type="activity regulation">
    <text evidence="14">Na(+) is not transported, but it plays an essential structural role and its presence is essential for fluoride channel function.</text>
</comment>
<feature type="transmembrane region" description="Helical" evidence="14">
    <location>
        <begin position="95"/>
        <end position="121"/>
    </location>
</feature>
<keyword evidence="9 14" id="KW-0472">Membrane</keyword>
<evidence type="ECO:0000256" key="10">
    <source>
        <dbReference type="ARBA" id="ARBA00023303"/>
    </source>
</evidence>
<evidence type="ECO:0000256" key="14">
    <source>
        <dbReference type="HAMAP-Rule" id="MF_00454"/>
    </source>
</evidence>
<protein>
    <recommendedName>
        <fullName evidence="14">Fluoride-specific ion channel FluC</fullName>
    </recommendedName>
</protein>
<evidence type="ECO:0000256" key="4">
    <source>
        <dbReference type="ARBA" id="ARBA00022692"/>
    </source>
</evidence>
<keyword evidence="2 14" id="KW-0813">Transport</keyword>
<evidence type="ECO:0000313" key="15">
    <source>
        <dbReference type="EMBL" id="CDQ24191.1"/>
    </source>
</evidence>
<dbReference type="OrthoDB" id="9815830at2"/>
<dbReference type="Proteomes" id="UP000028868">
    <property type="component" value="Unassembled WGS sequence"/>
</dbReference>
<dbReference type="GO" id="GO:0062054">
    <property type="term" value="F:fluoride channel activity"/>
    <property type="evidence" value="ECO:0007669"/>
    <property type="project" value="UniProtKB-UniRule"/>
</dbReference>
<dbReference type="Pfam" id="PF02537">
    <property type="entry name" value="CRCB"/>
    <property type="match status" value="1"/>
</dbReference>
<feature type="transmembrane region" description="Helical" evidence="14">
    <location>
        <begin position="61"/>
        <end position="83"/>
    </location>
</feature>
<keyword evidence="3 14" id="KW-1003">Cell membrane</keyword>